<dbReference type="Proteomes" id="UP000290057">
    <property type="component" value="Chromosome"/>
</dbReference>
<dbReference type="InterPro" id="IPR000792">
    <property type="entry name" value="Tscrpt_reg_LuxR_C"/>
</dbReference>
<dbReference type="InterPro" id="IPR016032">
    <property type="entry name" value="Sig_transdc_resp-reg_C-effctor"/>
</dbReference>
<keyword evidence="2" id="KW-0238">DNA-binding</keyword>
<keyword evidence="1" id="KW-0805">Transcription regulation</keyword>
<evidence type="ECO:0000256" key="1">
    <source>
        <dbReference type="ARBA" id="ARBA00023015"/>
    </source>
</evidence>
<reference evidence="5 6" key="1">
    <citation type="submission" date="2019-01" db="EMBL/GenBank/DDBJ databases">
        <title>Complete genome sequence of Erythrobacter flavus KJ5.</title>
        <authorList>
            <person name="Kanesaki Y."/>
            <person name="Brotosudarmo T."/>
            <person name="Moriuchi R."/>
            <person name="Awai K."/>
        </authorList>
    </citation>
    <scope>NUCLEOTIDE SEQUENCE [LARGE SCALE GENOMIC DNA]</scope>
    <source>
        <strain evidence="5 6">KJ5</strain>
    </source>
</reference>
<dbReference type="PRINTS" id="PR00038">
    <property type="entry name" value="HTHLUXR"/>
</dbReference>
<dbReference type="AlphaFoldDB" id="A0A3T1CFJ5"/>
<dbReference type="CDD" id="cd06170">
    <property type="entry name" value="LuxR_C_like"/>
    <property type="match status" value="1"/>
</dbReference>
<accession>A0A3T1CFJ5</accession>
<dbReference type="Pfam" id="PF00196">
    <property type="entry name" value="GerE"/>
    <property type="match status" value="1"/>
</dbReference>
<sequence>MFYRDAAVEDAILPLAPASNPAHPVENQVPPHARAPVEGMALMQTGSDAARQRAQREAAGATIDEGRWIYLSAIMHCTQAHLAQSGPAAIPRQRPELSERQRDVLEGLAQGQRQKQIAYNLQISENTVAYHVAQLRRRLECSHSNEIVAAAYLAGLLTPR</sequence>
<protein>
    <recommendedName>
        <fullName evidence="4">HTH luxR-type domain-containing protein</fullName>
    </recommendedName>
</protein>
<dbReference type="PROSITE" id="PS50043">
    <property type="entry name" value="HTH_LUXR_2"/>
    <property type="match status" value="1"/>
</dbReference>
<dbReference type="InterPro" id="IPR036388">
    <property type="entry name" value="WH-like_DNA-bd_sf"/>
</dbReference>
<gene>
    <name evidence="5" type="ORF">EKJ_05970</name>
</gene>
<name>A0A3T1CFJ5_9SPHN</name>
<dbReference type="GO" id="GO:0003677">
    <property type="term" value="F:DNA binding"/>
    <property type="evidence" value="ECO:0007669"/>
    <property type="project" value="UniProtKB-KW"/>
</dbReference>
<evidence type="ECO:0000256" key="3">
    <source>
        <dbReference type="ARBA" id="ARBA00023163"/>
    </source>
</evidence>
<evidence type="ECO:0000259" key="4">
    <source>
        <dbReference type="PROSITE" id="PS50043"/>
    </source>
</evidence>
<evidence type="ECO:0000313" key="5">
    <source>
        <dbReference type="EMBL" id="BBI19750.1"/>
    </source>
</evidence>
<dbReference type="PANTHER" id="PTHR44688">
    <property type="entry name" value="DNA-BINDING TRANSCRIPTIONAL ACTIVATOR DEVR_DOSR"/>
    <property type="match status" value="1"/>
</dbReference>
<dbReference type="PANTHER" id="PTHR44688:SF16">
    <property type="entry name" value="DNA-BINDING TRANSCRIPTIONAL ACTIVATOR DEVR_DOSR"/>
    <property type="match status" value="1"/>
</dbReference>
<dbReference type="SUPFAM" id="SSF46894">
    <property type="entry name" value="C-terminal effector domain of the bipartite response regulators"/>
    <property type="match status" value="1"/>
</dbReference>
<proteinExistence type="predicted"/>
<feature type="domain" description="HTH luxR-type" evidence="4">
    <location>
        <begin position="90"/>
        <end position="155"/>
    </location>
</feature>
<dbReference type="SMART" id="SM00421">
    <property type="entry name" value="HTH_LUXR"/>
    <property type="match status" value="1"/>
</dbReference>
<keyword evidence="3" id="KW-0804">Transcription</keyword>
<dbReference type="Gene3D" id="1.10.10.10">
    <property type="entry name" value="Winged helix-like DNA-binding domain superfamily/Winged helix DNA-binding domain"/>
    <property type="match status" value="1"/>
</dbReference>
<organism evidence="5 6">
    <name type="scientific">Qipengyuania flava</name>
    <dbReference type="NCBI Taxonomy" id="192812"/>
    <lineage>
        <taxon>Bacteria</taxon>
        <taxon>Pseudomonadati</taxon>
        <taxon>Pseudomonadota</taxon>
        <taxon>Alphaproteobacteria</taxon>
        <taxon>Sphingomonadales</taxon>
        <taxon>Erythrobacteraceae</taxon>
        <taxon>Qipengyuania</taxon>
    </lineage>
</organism>
<dbReference type="GO" id="GO:0006355">
    <property type="term" value="P:regulation of DNA-templated transcription"/>
    <property type="evidence" value="ECO:0007669"/>
    <property type="project" value="InterPro"/>
</dbReference>
<evidence type="ECO:0000313" key="6">
    <source>
        <dbReference type="Proteomes" id="UP000290057"/>
    </source>
</evidence>
<evidence type="ECO:0000256" key="2">
    <source>
        <dbReference type="ARBA" id="ARBA00023125"/>
    </source>
</evidence>
<dbReference type="EMBL" id="AP019389">
    <property type="protein sequence ID" value="BBI19750.1"/>
    <property type="molecule type" value="Genomic_DNA"/>
</dbReference>
<keyword evidence="6" id="KW-1185">Reference proteome</keyword>